<dbReference type="SUPFAM" id="SSF47413">
    <property type="entry name" value="lambda repressor-like DNA-binding domains"/>
    <property type="match status" value="1"/>
</dbReference>
<protein>
    <recommendedName>
        <fullName evidence="2">HTH cro/C1-type domain-containing protein</fullName>
    </recommendedName>
</protein>
<evidence type="ECO:0000256" key="1">
    <source>
        <dbReference type="SAM" id="MobiDB-lite"/>
    </source>
</evidence>
<organism evidence="3 4">
    <name type="scientific">Lentilactobacillus rapi</name>
    <dbReference type="NCBI Taxonomy" id="481723"/>
    <lineage>
        <taxon>Bacteria</taxon>
        <taxon>Bacillati</taxon>
        <taxon>Bacillota</taxon>
        <taxon>Bacilli</taxon>
        <taxon>Lactobacillales</taxon>
        <taxon>Lactobacillaceae</taxon>
        <taxon>Lentilactobacillus</taxon>
    </lineage>
</organism>
<accession>A0A512PPR7</accession>
<sequence length="186" mass="21403">MNLKKALYNPELDTTEIYTEVWKPEIVKVRDINDLLVINHYWQDADGELWGDFADPMENVRNSFTAYRKRKNYMTSGEIRELRHNLGLSVREFAYILGIGSSSLTQIENNQRVQAKYQEILFEAARNDYNSHHQLPDNWRNDFEKPLASAFDNSPTYSPTNDLYTTKSLDADPQSFGKSGELGGAA</sequence>
<dbReference type="CDD" id="cd00093">
    <property type="entry name" value="HTH_XRE"/>
    <property type="match status" value="1"/>
</dbReference>
<name>A0A512PPR7_9LACO</name>
<dbReference type="STRING" id="1423795.FD12_GL002660"/>
<dbReference type="GO" id="GO:0003677">
    <property type="term" value="F:DNA binding"/>
    <property type="evidence" value="ECO:0007669"/>
    <property type="project" value="InterPro"/>
</dbReference>
<dbReference type="RefSeq" id="WP_056982388.1">
    <property type="nucleotide sequence ID" value="NZ_BKAM01000055.1"/>
</dbReference>
<evidence type="ECO:0000313" key="4">
    <source>
        <dbReference type="Proteomes" id="UP000321569"/>
    </source>
</evidence>
<evidence type="ECO:0000313" key="3">
    <source>
        <dbReference type="EMBL" id="GEP73180.1"/>
    </source>
</evidence>
<dbReference type="AlphaFoldDB" id="A0A512PPR7"/>
<dbReference type="InterPro" id="IPR010982">
    <property type="entry name" value="Lambda_DNA-bd_dom_sf"/>
</dbReference>
<feature type="region of interest" description="Disordered" evidence="1">
    <location>
        <begin position="150"/>
        <end position="186"/>
    </location>
</feature>
<gene>
    <name evidence="3" type="ORF">LRA02_20480</name>
</gene>
<feature type="domain" description="HTH cro/C1-type" evidence="2">
    <location>
        <begin position="79"/>
        <end position="112"/>
    </location>
</feature>
<dbReference type="Gene3D" id="1.10.260.40">
    <property type="entry name" value="lambda repressor-like DNA-binding domains"/>
    <property type="match status" value="1"/>
</dbReference>
<evidence type="ECO:0000259" key="2">
    <source>
        <dbReference type="PROSITE" id="PS50943"/>
    </source>
</evidence>
<proteinExistence type="predicted"/>
<dbReference type="EMBL" id="BKAM01000055">
    <property type="protein sequence ID" value="GEP73180.1"/>
    <property type="molecule type" value="Genomic_DNA"/>
</dbReference>
<comment type="caution">
    <text evidence="3">The sequence shown here is derived from an EMBL/GenBank/DDBJ whole genome shotgun (WGS) entry which is preliminary data.</text>
</comment>
<dbReference type="Proteomes" id="UP000321569">
    <property type="component" value="Unassembled WGS sequence"/>
</dbReference>
<feature type="compositionally biased region" description="Polar residues" evidence="1">
    <location>
        <begin position="151"/>
        <end position="168"/>
    </location>
</feature>
<dbReference type="InterPro" id="IPR001387">
    <property type="entry name" value="Cro/C1-type_HTH"/>
</dbReference>
<reference evidence="3 4" key="1">
    <citation type="submission" date="2019-07" db="EMBL/GenBank/DDBJ databases">
        <title>Whole genome shotgun sequence of Lactobacillus rapi NBRC 109618.</title>
        <authorList>
            <person name="Hosoyama A."/>
            <person name="Uohara A."/>
            <person name="Ohji S."/>
            <person name="Ichikawa N."/>
        </authorList>
    </citation>
    <scope>NUCLEOTIDE SEQUENCE [LARGE SCALE GENOMIC DNA]</scope>
    <source>
        <strain evidence="3 4">NBRC 109618</strain>
    </source>
</reference>
<dbReference type="OrthoDB" id="2328843at2"/>
<dbReference type="PROSITE" id="PS50943">
    <property type="entry name" value="HTH_CROC1"/>
    <property type="match status" value="1"/>
</dbReference>